<proteinExistence type="predicted"/>
<reference evidence="1 2" key="1">
    <citation type="journal article" date="2016" name="Nat. Commun.">
        <title>Thousands of microbial genomes shed light on interconnected biogeochemical processes in an aquifer system.</title>
        <authorList>
            <person name="Anantharaman K."/>
            <person name="Brown C.T."/>
            <person name="Hug L.A."/>
            <person name="Sharon I."/>
            <person name="Castelle C.J."/>
            <person name="Probst A.J."/>
            <person name="Thomas B.C."/>
            <person name="Singh A."/>
            <person name="Wilkins M.J."/>
            <person name="Karaoz U."/>
            <person name="Brodie E.L."/>
            <person name="Williams K.H."/>
            <person name="Hubbard S.S."/>
            <person name="Banfield J.F."/>
        </authorList>
    </citation>
    <scope>NUCLEOTIDE SEQUENCE [LARGE SCALE GENOMIC DNA]</scope>
</reference>
<gene>
    <name evidence="1" type="ORF">A3G99_01475</name>
</gene>
<protein>
    <submittedName>
        <fullName evidence="1">Uncharacterized protein</fullName>
    </submittedName>
</protein>
<evidence type="ECO:0000313" key="2">
    <source>
        <dbReference type="Proteomes" id="UP000176558"/>
    </source>
</evidence>
<comment type="caution">
    <text evidence="1">The sequence shown here is derived from an EMBL/GenBank/DDBJ whole genome shotgun (WGS) entry which is preliminary data.</text>
</comment>
<organism evidence="1 2">
    <name type="scientific">Candidatus Zambryskibacteria bacterium RIFCSPLOWO2_12_FULL_39_23</name>
    <dbReference type="NCBI Taxonomy" id="1802776"/>
    <lineage>
        <taxon>Bacteria</taxon>
        <taxon>Candidatus Zambryskiibacteriota</taxon>
    </lineage>
</organism>
<accession>A0A1G2UU05</accession>
<name>A0A1G2UU05_9BACT</name>
<evidence type="ECO:0000313" key="1">
    <source>
        <dbReference type="EMBL" id="OHB12722.1"/>
    </source>
</evidence>
<sequence length="192" mass="22225">MLVERFRLVDGYDSPKTLQFFFDELLFLVPKSRVSKTEVLYVAEVLANYAQTSRGEIEDFPLVYFSAPQGSSEFVPPAASLSEVHEAFVLSDCHSSLGRMENSEILEIAGSQVLLLAGFFRGQVSRKVNIHYYDKLGHSFYYKAAHFCSDTTRARLLMTMSVRLPIWLQVCYKLHKEFRKNRLYSPEFRREN</sequence>
<dbReference type="EMBL" id="MHWT01000012">
    <property type="protein sequence ID" value="OHB12722.1"/>
    <property type="molecule type" value="Genomic_DNA"/>
</dbReference>
<dbReference type="AlphaFoldDB" id="A0A1G2UU05"/>
<dbReference type="Proteomes" id="UP000176558">
    <property type="component" value="Unassembled WGS sequence"/>
</dbReference>